<feature type="transmembrane region" description="Helical" evidence="1">
    <location>
        <begin position="125"/>
        <end position="145"/>
    </location>
</feature>
<reference evidence="2 3" key="1">
    <citation type="submission" date="2018-04" db="EMBL/GenBank/DDBJ databases">
        <title>Genome sequencing reveals highly heavy metal resistance and biotechnology application of the novel Enterobacter cloacae amazonensis isolated from wastewater river in Manaus - Amazonas.</title>
        <authorList>
            <person name="Astolfi M.C.T."/>
            <person name="Carvalho E.B.D.S."/>
            <person name="Lacerda L.B."/>
            <person name="Pinto M.V."/>
            <person name="Nogueira V.B."/>
            <person name="Barros A.M."/>
            <person name="Astolfi-Filho S."/>
        </authorList>
    </citation>
    <scope>NUCLEOTIDE SEQUENCE [LARGE SCALE GENOMIC DNA]</scope>
    <source>
        <strain evidence="3">amazonensis</strain>
    </source>
</reference>
<comment type="caution">
    <text evidence="2">The sequence shown here is derived from an EMBL/GenBank/DDBJ whole genome shotgun (WGS) entry which is preliminary data.</text>
</comment>
<feature type="transmembrane region" description="Helical" evidence="1">
    <location>
        <begin position="190"/>
        <end position="211"/>
    </location>
</feature>
<feature type="transmembrane region" description="Helical" evidence="1">
    <location>
        <begin position="9"/>
        <end position="28"/>
    </location>
</feature>
<feature type="transmembrane region" description="Helical" evidence="1">
    <location>
        <begin position="374"/>
        <end position="404"/>
    </location>
</feature>
<gene>
    <name evidence="2" type="ORF">DA103_16785</name>
</gene>
<name>A0A2T4XWB7_ENTCL</name>
<feature type="transmembrane region" description="Helical" evidence="1">
    <location>
        <begin position="91"/>
        <end position="110"/>
    </location>
</feature>
<proteinExistence type="predicted"/>
<organism evidence="2 3">
    <name type="scientific">Enterobacter cloacae</name>
    <dbReference type="NCBI Taxonomy" id="550"/>
    <lineage>
        <taxon>Bacteria</taxon>
        <taxon>Pseudomonadati</taxon>
        <taxon>Pseudomonadota</taxon>
        <taxon>Gammaproteobacteria</taxon>
        <taxon>Enterobacterales</taxon>
        <taxon>Enterobacteriaceae</taxon>
        <taxon>Enterobacter</taxon>
        <taxon>Enterobacter cloacae complex</taxon>
    </lineage>
</organism>
<feature type="transmembrane region" description="Helical" evidence="1">
    <location>
        <begin position="48"/>
        <end position="70"/>
    </location>
</feature>
<feature type="transmembrane region" description="Helical" evidence="1">
    <location>
        <begin position="218"/>
        <end position="237"/>
    </location>
</feature>
<dbReference type="NCBIfam" id="NF033860">
    <property type="entry name" value="Wzy_O6_O28"/>
    <property type="match status" value="1"/>
</dbReference>
<evidence type="ECO:0000256" key="1">
    <source>
        <dbReference type="SAM" id="Phobius"/>
    </source>
</evidence>
<feature type="transmembrane region" description="Helical" evidence="1">
    <location>
        <begin position="157"/>
        <end position="178"/>
    </location>
</feature>
<keyword evidence="1" id="KW-1133">Transmembrane helix</keyword>
<sequence length="418" mass="48933">MKLIKNPKFLFLLLFLISNIYSFIHYYINGNFLGEVSQFEYNNKEAAMYILILILFFYCFFMVFLYRSLIHIRINPLISNLNKVNWNRSEGFWGWFVIFIQTLFIIYFTFTGSFGANSTNREGSIISAFWVLISPDNLFFIYYCVFRKSKLAKYNCALAVLSNILRGWSSIFIFILFIELCHRYREGRLRIGVLAKFALILFLLYPFILVIKYSIRDSLALGQSFTSVLSITWSYIFNNEGLLGYLNGLIFGLDQFFSRIQIFSNATVLFSLKDQISTYIDAHAVNSFWNEGIYGLIWDRIIGNPSANNLGEVFAYFIDPQSILGSWNSNPTFLSWIFIYPFEIGAYLIFVIMLCFLTVLLIKKITSEELANDMIWYMWLILILPGWFASFILLLNTLFLFYIITLFKLSGRSEHVCE</sequence>
<dbReference type="AlphaFoldDB" id="A0A2T4XWB7"/>
<keyword evidence="1" id="KW-0472">Membrane</keyword>
<protein>
    <submittedName>
        <fullName evidence="2">Oligosaccharide repeat unit polymerase</fullName>
    </submittedName>
</protein>
<keyword evidence="1" id="KW-0812">Transmembrane</keyword>
<dbReference type="EMBL" id="PZPP01000015">
    <property type="protein sequence ID" value="PTM34218.1"/>
    <property type="molecule type" value="Genomic_DNA"/>
</dbReference>
<dbReference type="Proteomes" id="UP000241614">
    <property type="component" value="Unassembled WGS sequence"/>
</dbReference>
<evidence type="ECO:0000313" key="3">
    <source>
        <dbReference type="Proteomes" id="UP000241614"/>
    </source>
</evidence>
<accession>A0A2T4XWB7</accession>
<evidence type="ECO:0000313" key="2">
    <source>
        <dbReference type="EMBL" id="PTM34218.1"/>
    </source>
</evidence>
<feature type="transmembrane region" description="Helical" evidence="1">
    <location>
        <begin position="337"/>
        <end position="362"/>
    </location>
</feature>
<dbReference type="RefSeq" id="WP_028018525.1">
    <property type="nucleotide sequence ID" value="NZ_JAWDAX010000041.1"/>
</dbReference>